<feature type="domain" description="Knr4/Smi1-like" evidence="1">
    <location>
        <begin position="11"/>
        <end position="132"/>
    </location>
</feature>
<evidence type="ECO:0000259" key="1">
    <source>
        <dbReference type="SMART" id="SM00860"/>
    </source>
</evidence>
<reference evidence="2" key="1">
    <citation type="journal article" date="2018" name="Genome Biol.">
        <title>SKESA: strategic k-mer extension for scrupulous assemblies.</title>
        <authorList>
            <person name="Souvorov A."/>
            <person name="Agarwala R."/>
            <person name="Lipman D.J."/>
        </authorList>
    </citation>
    <scope>NUCLEOTIDE SEQUENCE</scope>
    <source>
        <strain evidence="2">MA.CK_99/00005798</strain>
    </source>
</reference>
<organism evidence="2">
    <name type="scientific">Salmonella enterica</name>
    <name type="common">Salmonella choleraesuis</name>
    <dbReference type="NCBI Taxonomy" id="28901"/>
    <lineage>
        <taxon>Bacteria</taxon>
        <taxon>Pseudomonadati</taxon>
        <taxon>Pseudomonadota</taxon>
        <taxon>Gammaproteobacteria</taxon>
        <taxon>Enterobacterales</taxon>
        <taxon>Enterobacteriaceae</taxon>
        <taxon>Salmonella</taxon>
    </lineage>
</organism>
<dbReference type="Pfam" id="PF09346">
    <property type="entry name" value="SMI1_KNR4"/>
    <property type="match status" value="1"/>
</dbReference>
<dbReference type="SUPFAM" id="SSF160631">
    <property type="entry name" value="SMI1/KNR4-like"/>
    <property type="match status" value="1"/>
</dbReference>
<name>A0A757UIF4_SALER</name>
<comment type="caution">
    <text evidence="2">The sequence shown here is derived from an EMBL/GenBank/DDBJ whole genome shotgun (WGS) entry which is preliminary data.</text>
</comment>
<reference evidence="2" key="2">
    <citation type="submission" date="2020-02" db="EMBL/GenBank/DDBJ databases">
        <authorList>
            <consortium name="NCBI Pathogen Detection Project"/>
        </authorList>
    </citation>
    <scope>NUCLEOTIDE SEQUENCE</scope>
    <source>
        <strain evidence="2">MA.CK_99/00005798</strain>
    </source>
</reference>
<sequence length="134" mass="15713">MRLMLEEKEKMLVQNDFSELEEIIKKPLPAQFKNFYLVNNGGYLPEDNSDNPFLLGGFIAIKYGRVPVERTYERLISGFPELKEMIPFAYDDGGNCFLLSLRDKDYGKIYIWLMDEKELTFVSESFDEFINKLS</sequence>
<gene>
    <name evidence="2" type="ORF">G8T55_001889</name>
</gene>
<dbReference type="InterPro" id="IPR037883">
    <property type="entry name" value="Knr4/Smi1-like_sf"/>
</dbReference>
<dbReference type="EMBL" id="DAAXFX010000001">
    <property type="protein sequence ID" value="HAG0870480.1"/>
    <property type="molecule type" value="Genomic_DNA"/>
</dbReference>
<dbReference type="InterPro" id="IPR018958">
    <property type="entry name" value="Knr4/Smi1-like_dom"/>
</dbReference>
<dbReference type="Gene3D" id="3.40.1580.10">
    <property type="entry name" value="SMI1/KNR4-like"/>
    <property type="match status" value="1"/>
</dbReference>
<proteinExistence type="predicted"/>
<protein>
    <submittedName>
        <fullName evidence="2">SMI1/KNR4 family protein</fullName>
    </submittedName>
</protein>
<dbReference type="AlphaFoldDB" id="A0A757UIF4"/>
<dbReference type="SMART" id="SM00860">
    <property type="entry name" value="SMI1_KNR4"/>
    <property type="match status" value="1"/>
</dbReference>
<evidence type="ECO:0000313" key="2">
    <source>
        <dbReference type="EMBL" id="HAG0870480.1"/>
    </source>
</evidence>
<accession>A0A757UIF4</accession>